<gene>
    <name evidence="7" type="ORF">ACFFGN_05010</name>
</gene>
<dbReference type="InterPro" id="IPR000524">
    <property type="entry name" value="Tscrpt_reg_HTH_GntR"/>
</dbReference>
<keyword evidence="3" id="KW-0805">Transcription regulation</keyword>
<evidence type="ECO:0000313" key="7">
    <source>
        <dbReference type="EMBL" id="MFC0623410.1"/>
    </source>
</evidence>
<reference evidence="7 8" key="1">
    <citation type="submission" date="2024-09" db="EMBL/GenBank/DDBJ databases">
        <authorList>
            <person name="Sun Q."/>
            <person name="Mori K."/>
        </authorList>
    </citation>
    <scope>NUCLEOTIDE SEQUENCE [LARGE SCALE GENOMIC DNA]</scope>
    <source>
        <strain evidence="7 8">CGMCC 1.15906</strain>
    </source>
</reference>
<dbReference type="PROSITE" id="PS50949">
    <property type="entry name" value="HTH_GNTR"/>
    <property type="match status" value="1"/>
</dbReference>
<evidence type="ECO:0000313" key="8">
    <source>
        <dbReference type="Proteomes" id="UP001589890"/>
    </source>
</evidence>
<evidence type="ECO:0000256" key="1">
    <source>
        <dbReference type="ARBA" id="ARBA00005384"/>
    </source>
</evidence>
<evidence type="ECO:0000256" key="4">
    <source>
        <dbReference type="ARBA" id="ARBA00023125"/>
    </source>
</evidence>
<dbReference type="Pfam" id="PF00392">
    <property type="entry name" value="GntR"/>
    <property type="match status" value="1"/>
</dbReference>
<comment type="caution">
    <text evidence="7">The sequence shown here is derived from an EMBL/GenBank/DDBJ whole genome shotgun (WGS) entry which is preliminary data.</text>
</comment>
<dbReference type="InterPro" id="IPR036390">
    <property type="entry name" value="WH_DNA-bd_sf"/>
</dbReference>
<keyword evidence="5" id="KW-0804">Transcription</keyword>
<dbReference type="RefSeq" id="WP_380044110.1">
    <property type="nucleotide sequence ID" value="NZ_JBHLTC010000005.1"/>
</dbReference>
<evidence type="ECO:0000256" key="3">
    <source>
        <dbReference type="ARBA" id="ARBA00023015"/>
    </source>
</evidence>
<evidence type="ECO:0000256" key="5">
    <source>
        <dbReference type="ARBA" id="ARBA00023163"/>
    </source>
</evidence>
<dbReference type="InterPro" id="IPR051446">
    <property type="entry name" value="HTH_trans_reg/aminotransferase"/>
</dbReference>
<evidence type="ECO:0000256" key="2">
    <source>
        <dbReference type="ARBA" id="ARBA00022898"/>
    </source>
</evidence>
<proteinExistence type="inferred from homology"/>
<accession>A0ABV6QFT9</accession>
<comment type="similarity">
    <text evidence="1">In the C-terminal section; belongs to the class-I pyridoxal-phosphate-dependent aminotransferase family.</text>
</comment>
<dbReference type="InterPro" id="IPR036388">
    <property type="entry name" value="WH-like_DNA-bd_sf"/>
</dbReference>
<sequence>MAESWTTLRELLLARGQLGAQPGRGLESALRTAIRTGRLRTGERMPSSRDLAAQLGIARGTVTGVYRQLLAEGYLEARHGSGTWIADVAPQPETRPARPAPDRYRLGPGMPSLGAFPRAAWLTALRQGTSELTDRELGYPDPAGLMSTRTELAGYLGRVRGVVTEPAGVVITHGTFEALNLLCAVLHSAGQLEIAVEDPGNQEQYELLAARGLRGRPIPVDAEGLCVEALARTDCRAVIVTSAHQYPLGVSMSPGRRRALLTWARSTGGLVIEDDYDAEYRYDRAPVGALQAIYPDCVAYVGTLSKTMAPALRLGWLVPPAALLEDVVRHKRLHDRGGSALDQAALTYFLRSGGYDRHLRRTRLLYRERRDALLTALAEYLPDWTPIGIAGGLHLVVELPSGLDDRQVVERLATQHIHVAALSSYARSIELPPGLVIGYAGLTPSRIRTAVKLMARS</sequence>
<feature type="domain" description="HTH gntR-type" evidence="6">
    <location>
        <begin position="20"/>
        <end position="88"/>
    </location>
</feature>
<dbReference type="Proteomes" id="UP001589890">
    <property type="component" value="Unassembled WGS sequence"/>
</dbReference>
<dbReference type="InterPro" id="IPR015424">
    <property type="entry name" value="PyrdxlP-dep_Trfase"/>
</dbReference>
<dbReference type="CDD" id="cd07377">
    <property type="entry name" value="WHTH_GntR"/>
    <property type="match status" value="1"/>
</dbReference>
<dbReference type="SMART" id="SM00345">
    <property type="entry name" value="HTH_GNTR"/>
    <property type="match status" value="1"/>
</dbReference>
<dbReference type="GO" id="GO:0008483">
    <property type="term" value="F:transaminase activity"/>
    <property type="evidence" value="ECO:0007669"/>
    <property type="project" value="UniProtKB-KW"/>
</dbReference>
<organism evidence="7 8">
    <name type="scientific">Kribbella deserti</name>
    <dbReference type="NCBI Taxonomy" id="1926257"/>
    <lineage>
        <taxon>Bacteria</taxon>
        <taxon>Bacillati</taxon>
        <taxon>Actinomycetota</taxon>
        <taxon>Actinomycetes</taxon>
        <taxon>Propionibacteriales</taxon>
        <taxon>Kribbellaceae</taxon>
        <taxon>Kribbella</taxon>
    </lineage>
</organism>
<dbReference type="Pfam" id="PF00155">
    <property type="entry name" value="Aminotran_1_2"/>
    <property type="match status" value="1"/>
</dbReference>
<dbReference type="EMBL" id="JBHLTC010000005">
    <property type="protein sequence ID" value="MFC0623410.1"/>
    <property type="molecule type" value="Genomic_DNA"/>
</dbReference>
<dbReference type="InterPro" id="IPR015421">
    <property type="entry name" value="PyrdxlP-dep_Trfase_major"/>
</dbReference>
<protein>
    <submittedName>
        <fullName evidence="7">PLP-dependent aminotransferase family protein</fullName>
    </submittedName>
</protein>
<keyword evidence="7" id="KW-0032">Aminotransferase</keyword>
<keyword evidence="4" id="KW-0238">DNA-binding</keyword>
<name>A0ABV6QFT9_9ACTN</name>
<keyword evidence="8" id="KW-1185">Reference proteome</keyword>
<dbReference type="Gene3D" id="1.10.10.10">
    <property type="entry name" value="Winged helix-like DNA-binding domain superfamily/Winged helix DNA-binding domain"/>
    <property type="match status" value="1"/>
</dbReference>
<dbReference type="Gene3D" id="3.40.640.10">
    <property type="entry name" value="Type I PLP-dependent aspartate aminotransferase-like (Major domain)"/>
    <property type="match status" value="1"/>
</dbReference>
<keyword evidence="7" id="KW-0808">Transferase</keyword>
<dbReference type="PANTHER" id="PTHR46577:SF1">
    <property type="entry name" value="HTH-TYPE TRANSCRIPTIONAL REGULATORY PROTEIN GABR"/>
    <property type="match status" value="1"/>
</dbReference>
<dbReference type="PRINTS" id="PR00035">
    <property type="entry name" value="HTHGNTR"/>
</dbReference>
<keyword evidence="2" id="KW-0663">Pyridoxal phosphate</keyword>
<dbReference type="SUPFAM" id="SSF53383">
    <property type="entry name" value="PLP-dependent transferases"/>
    <property type="match status" value="1"/>
</dbReference>
<dbReference type="PANTHER" id="PTHR46577">
    <property type="entry name" value="HTH-TYPE TRANSCRIPTIONAL REGULATORY PROTEIN GABR"/>
    <property type="match status" value="1"/>
</dbReference>
<dbReference type="CDD" id="cd00609">
    <property type="entry name" value="AAT_like"/>
    <property type="match status" value="1"/>
</dbReference>
<evidence type="ECO:0000259" key="6">
    <source>
        <dbReference type="PROSITE" id="PS50949"/>
    </source>
</evidence>
<dbReference type="SUPFAM" id="SSF46785">
    <property type="entry name" value="Winged helix' DNA-binding domain"/>
    <property type="match status" value="1"/>
</dbReference>
<dbReference type="InterPro" id="IPR004839">
    <property type="entry name" value="Aminotransferase_I/II_large"/>
</dbReference>